<keyword evidence="2 9" id="KW-0479">Metal-binding</keyword>
<feature type="binding site" evidence="9">
    <location>
        <begin position="199"/>
        <end position="201"/>
    </location>
    <ligand>
        <name>substrate</name>
    </ligand>
</feature>
<dbReference type="eggNOG" id="COG0524">
    <property type="taxonomic scope" value="Bacteria"/>
</dbReference>
<reference evidence="12 13" key="1">
    <citation type="submission" date="2014-03" db="EMBL/GenBank/DDBJ databases">
        <title>Genomics of Bifidobacteria.</title>
        <authorList>
            <person name="Ventura M."/>
            <person name="Milani C."/>
            <person name="Lugli G.A."/>
        </authorList>
    </citation>
    <scope>NUCLEOTIDE SEQUENCE [LARGE SCALE GENOMIC DNA]</scope>
    <source>
        <strain evidence="12 13">DSM 23968</strain>
    </source>
</reference>
<keyword evidence="1 9" id="KW-0808">Transferase</keyword>
<evidence type="ECO:0000256" key="10">
    <source>
        <dbReference type="SAM" id="MobiDB-lite"/>
    </source>
</evidence>
<feature type="binding site" evidence="9">
    <location>
        <position position="484"/>
    </location>
    <ligand>
        <name>K(+)</name>
        <dbReference type="ChEBI" id="CHEBI:29103"/>
    </ligand>
</feature>
<comment type="cofactor">
    <cofactor evidence="9">
        <name>Mg(2+)</name>
        <dbReference type="ChEBI" id="CHEBI:18420"/>
    </cofactor>
    <text evidence="9">Requires a divalent cation, most likely magnesium in vivo, as an electrophilic catalyst to aid phosphoryl group transfer. It is the chelate of the metal and the nucleotide that is the actual substrate.</text>
</comment>
<evidence type="ECO:0000256" key="3">
    <source>
        <dbReference type="ARBA" id="ARBA00022741"/>
    </source>
</evidence>
<comment type="caution">
    <text evidence="12">The sequence shown here is derived from an EMBL/GenBank/DDBJ whole genome shotgun (WGS) entry which is preliminary data.</text>
</comment>
<dbReference type="GO" id="GO:0004747">
    <property type="term" value="F:ribokinase activity"/>
    <property type="evidence" value="ECO:0007669"/>
    <property type="project" value="UniProtKB-UniRule"/>
</dbReference>
<feature type="active site" description="Proton acceptor" evidence="9">
    <location>
        <position position="445"/>
    </location>
</feature>
<feature type="region of interest" description="Disordered" evidence="10">
    <location>
        <begin position="1"/>
        <end position="29"/>
    </location>
</feature>
<comment type="similarity">
    <text evidence="9">Belongs to the carbohydrate kinase PfkB family. Ribokinase subfamily.</text>
</comment>
<feature type="binding site" evidence="9">
    <location>
        <begin position="413"/>
        <end position="418"/>
    </location>
    <ligand>
        <name>ATP</name>
        <dbReference type="ChEBI" id="CHEBI:30616"/>
    </ligand>
</feature>
<evidence type="ECO:0000256" key="5">
    <source>
        <dbReference type="ARBA" id="ARBA00022840"/>
    </source>
</evidence>
<name>A0A087D991_9BIFI</name>
<evidence type="ECO:0000256" key="1">
    <source>
        <dbReference type="ARBA" id="ARBA00022679"/>
    </source>
</evidence>
<feature type="binding site" evidence="9">
    <location>
        <position position="478"/>
    </location>
    <ligand>
        <name>K(+)</name>
        <dbReference type="ChEBI" id="CHEBI:29103"/>
    </ligand>
</feature>
<dbReference type="EC" id="2.7.1.15" evidence="9"/>
<keyword evidence="9" id="KW-0963">Cytoplasm</keyword>
<evidence type="ECO:0000313" key="12">
    <source>
        <dbReference type="EMBL" id="KFI92091.1"/>
    </source>
</evidence>
<keyword evidence="4 9" id="KW-0418">Kinase</keyword>
<dbReference type="GO" id="GO:0005524">
    <property type="term" value="F:ATP binding"/>
    <property type="evidence" value="ECO:0007669"/>
    <property type="project" value="UniProtKB-UniRule"/>
</dbReference>
<dbReference type="EMBL" id="JGZP01000031">
    <property type="protein sequence ID" value="KFI92091.1"/>
    <property type="molecule type" value="Genomic_DNA"/>
</dbReference>
<dbReference type="GO" id="GO:0019303">
    <property type="term" value="P:D-ribose catabolic process"/>
    <property type="evidence" value="ECO:0007669"/>
    <property type="project" value="UniProtKB-UniRule"/>
</dbReference>
<feature type="binding site" evidence="9">
    <location>
        <position position="475"/>
    </location>
    <ligand>
        <name>K(+)</name>
        <dbReference type="ChEBI" id="CHEBI:29103"/>
    </ligand>
</feature>
<dbReference type="STRING" id="762211.BSTEL_2035"/>
<comment type="activity regulation">
    <text evidence="9">Activated by a monovalent cation that binds near, but not in, the active site. The most likely occupant of the site in vivo is potassium. Ion binding induces a conformational change that may alter substrate affinity.</text>
</comment>
<dbReference type="Proteomes" id="UP000029004">
    <property type="component" value="Unassembled WGS sequence"/>
</dbReference>
<keyword evidence="13" id="KW-1185">Reference proteome</keyword>
<dbReference type="InterPro" id="IPR029056">
    <property type="entry name" value="Ribokinase-like"/>
</dbReference>
<dbReference type="InterPro" id="IPR011611">
    <property type="entry name" value="PfkB_dom"/>
</dbReference>
<organism evidence="12 13">
    <name type="scientific">Bifidobacterium stellenboschense</name>
    <dbReference type="NCBI Taxonomy" id="762211"/>
    <lineage>
        <taxon>Bacteria</taxon>
        <taxon>Bacillati</taxon>
        <taxon>Actinomycetota</taxon>
        <taxon>Actinomycetes</taxon>
        <taxon>Bifidobacteriales</taxon>
        <taxon>Bifidobacteriaceae</taxon>
        <taxon>Bifidobacterium</taxon>
    </lineage>
</organism>
<evidence type="ECO:0000259" key="11">
    <source>
        <dbReference type="Pfam" id="PF00294"/>
    </source>
</evidence>
<dbReference type="InterPro" id="IPR011877">
    <property type="entry name" value="Ribokinase"/>
</dbReference>
<dbReference type="GO" id="GO:0005829">
    <property type="term" value="C:cytosol"/>
    <property type="evidence" value="ECO:0007669"/>
    <property type="project" value="TreeGrafter"/>
</dbReference>
<dbReference type="InterPro" id="IPR002139">
    <property type="entry name" value="Ribo/fructo_kinase"/>
</dbReference>
<comment type="catalytic activity">
    <reaction evidence="9">
        <text>D-ribose + ATP = D-ribose 5-phosphate + ADP + H(+)</text>
        <dbReference type="Rhea" id="RHEA:13697"/>
        <dbReference type="ChEBI" id="CHEBI:15378"/>
        <dbReference type="ChEBI" id="CHEBI:30616"/>
        <dbReference type="ChEBI" id="CHEBI:47013"/>
        <dbReference type="ChEBI" id="CHEBI:78346"/>
        <dbReference type="ChEBI" id="CHEBI:456216"/>
        <dbReference type="EC" id="2.7.1.15"/>
    </reaction>
</comment>
<feature type="binding site" evidence="9">
    <location>
        <position position="480"/>
    </location>
    <ligand>
        <name>K(+)</name>
        <dbReference type="ChEBI" id="CHEBI:29103"/>
    </ligand>
</feature>
<protein>
    <recommendedName>
        <fullName evidence="9">Ribokinase</fullName>
        <shortName evidence="9">RK</shortName>
        <ecNumber evidence="9">2.7.1.15</ecNumber>
    </recommendedName>
</protein>
<accession>A0A087D991</accession>
<feature type="compositionally biased region" description="Low complexity" evidence="10">
    <location>
        <begin position="10"/>
        <end position="26"/>
    </location>
</feature>
<evidence type="ECO:0000256" key="2">
    <source>
        <dbReference type="ARBA" id="ARBA00022723"/>
    </source>
</evidence>
<evidence type="ECO:0000256" key="9">
    <source>
        <dbReference type="HAMAP-Rule" id="MF_01987"/>
    </source>
</evidence>
<evidence type="ECO:0000256" key="8">
    <source>
        <dbReference type="ARBA" id="ARBA00023277"/>
    </source>
</evidence>
<keyword evidence="3 9" id="KW-0547">Nucleotide-binding</keyword>
<comment type="pathway">
    <text evidence="9">Carbohydrate metabolism; D-ribose degradation; D-ribose 5-phosphate from beta-D-ribopyranose: step 2/2.</text>
</comment>
<dbReference type="AlphaFoldDB" id="A0A087D991"/>
<comment type="function">
    <text evidence="9">Catalyzes the phosphorylation of ribose at O-5 in a reaction requiring ATP and magnesium. The resulting D-ribose-5-phosphate can then be used either for sythesis of nucleotides, histidine, and tryptophan, or as a component of the pentose phosphate pathway.</text>
</comment>
<dbReference type="Pfam" id="PF00294">
    <property type="entry name" value="PfkB"/>
    <property type="match status" value="1"/>
</dbReference>
<comment type="caution">
    <text evidence="9">Lacks conserved residue(s) required for the propagation of feature annotation.</text>
</comment>
<dbReference type="GO" id="GO:0046872">
    <property type="term" value="F:metal ion binding"/>
    <property type="evidence" value="ECO:0007669"/>
    <property type="project" value="UniProtKB-KW"/>
</dbReference>
<dbReference type="PANTHER" id="PTHR10584:SF166">
    <property type="entry name" value="RIBOKINASE"/>
    <property type="match status" value="1"/>
</dbReference>
<proteinExistence type="inferred from homology"/>
<dbReference type="Gene3D" id="3.40.1190.20">
    <property type="match status" value="1"/>
</dbReference>
<feature type="binding site" evidence="9">
    <location>
        <begin position="444"/>
        <end position="445"/>
    </location>
    <ligand>
        <name>ATP</name>
        <dbReference type="ChEBI" id="CHEBI:30616"/>
    </ligand>
</feature>
<evidence type="ECO:0000313" key="13">
    <source>
        <dbReference type="Proteomes" id="UP000029004"/>
    </source>
</evidence>
<feature type="binding site" evidence="9">
    <location>
        <position position="327"/>
    </location>
    <ligand>
        <name>substrate</name>
    </ligand>
</feature>
<dbReference type="PRINTS" id="PR00990">
    <property type="entry name" value="RIBOKINASE"/>
</dbReference>
<comment type="subunit">
    <text evidence="9">Homodimer.</text>
</comment>
<dbReference type="SUPFAM" id="SSF53613">
    <property type="entry name" value="Ribokinase-like"/>
    <property type="match status" value="1"/>
</dbReference>
<dbReference type="PANTHER" id="PTHR10584">
    <property type="entry name" value="SUGAR KINASE"/>
    <property type="match status" value="1"/>
</dbReference>
<feature type="binding site" evidence="9">
    <location>
        <position position="445"/>
    </location>
    <ligand>
        <name>substrate</name>
    </ligand>
</feature>
<feature type="binding site" evidence="9">
    <location>
        <position position="372"/>
    </location>
    <ligand>
        <name>ATP</name>
        <dbReference type="ChEBI" id="CHEBI:30616"/>
    </ligand>
</feature>
<comment type="subcellular location">
    <subcellularLocation>
        <location evidence="9">Cytoplasm</location>
    </subcellularLocation>
</comment>
<dbReference type="HAMAP" id="MF_01987">
    <property type="entry name" value="Ribokinase"/>
    <property type="match status" value="1"/>
</dbReference>
<keyword evidence="7 9" id="KW-0630">Potassium</keyword>
<feature type="binding site" evidence="9">
    <location>
        <position position="441"/>
    </location>
    <ligand>
        <name>K(+)</name>
        <dbReference type="ChEBI" id="CHEBI:29103"/>
    </ligand>
</feature>
<keyword evidence="5 9" id="KW-0067">ATP-binding</keyword>
<evidence type="ECO:0000256" key="7">
    <source>
        <dbReference type="ARBA" id="ARBA00022958"/>
    </source>
</evidence>
<keyword evidence="8 9" id="KW-0119">Carbohydrate metabolism</keyword>
<feature type="binding site" evidence="9">
    <location>
        <begin position="227"/>
        <end position="231"/>
    </location>
    <ligand>
        <name>substrate</name>
    </ligand>
</feature>
<feature type="binding site" evidence="9">
    <location>
        <position position="439"/>
    </location>
    <ligand>
        <name>K(+)</name>
        <dbReference type="ChEBI" id="CHEBI:29103"/>
    </ligand>
</feature>
<keyword evidence="6 9" id="KW-0460">Magnesium</keyword>
<dbReference type="CDD" id="cd01174">
    <property type="entry name" value="ribokinase"/>
    <property type="match status" value="1"/>
</dbReference>
<evidence type="ECO:0000256" key="6">
    <source>
        <dbReference type="ARBA" id="ARBA00022842"/>
    </source>
</evidence>
<evidence type="ECO:0000256" key="4">
    <source>
        <dbReference type="ARBA" id="ARBA00022777"/>
    </source>
</evidence>
<dbReference type="UniPathway" id="UPA00916">
    <property type="reaction ID" value="UER00889"/>
</dbReference>
<feature type="domain" description="Carbohydrate kinase PfkB" evidence="11">
    <location>
        <begin position="191"/>
        <end position="484"/>
    </location>
</feature>
<gene>
    <name evidence="9" type="primary">rbsK</name>
    <name evidence="12" type="ORF">BSTEL_2035</name>
</gene>
<sequence length="497" mass="51226">MPDDGPTVIVPSEEAAQVQAQAVEPPADTERIPVVHPAAETMPAAIPPVTPMSERSKIQSQERLASLVQSVEQEALAAGVPSPPIQSQSQPQPLVVQAPTATQPVVQVPAGVQQSVAQSSSRAAKPSLAQSVVQSVTQSMPAIVTNGTGSGLKPVVMTGVIPAVVLEGGMRPVMPQEVRDRLISLERAEGSVAVVGSMNADYTVTARRLPEPGETVRGGALRILPGGKGANQASAAARLGANVCIYGAVGNDPNADFLLGELDAAGVDTSEILRTEGATGTTVITVDANGENTIVYSPGANGKVSAGYVQSHRDALADASVLGLCLESPMTTVIAAAEAAHADGVTVLLNESPFLPELPHELVTSTDILLVNEHEAAQLLELDEPDGGDWSGCDWDDVVSRIADYGFERAIVTLGDQGSVVIENYRWYRVDVAKVPAKDTTGCGDAFMGTVLSGLAAGYSLLESAQMASYVAGYAATRLGAQASFGSAADVLAYFSA</sequence>